<sequence length="468" mass="49741">MQLTDLTAVQLLEGYRKGEFSPVEATAQALERARRIQPEVNAFVRLTEEDALARARESQERWRRGEPAGSLDGVPVTVKDVFLLRGHPTLRGSRAVSEQGSWEDDAPAVARLREHGAVFLGKTTTPEFGWKGVTDSPLSGITRNPHDRSRTAGGSSGGSAAAVALGAGPLSLGTDGGGSIRIPAAFCGIFGLKPTYGRVPLYPASAFGTLSHAGPMTRDAADAALLLDVIGAPDARDWSALPPAPLSFTEALHAGVHGLRVAYSPSLGGQVAVQPAVAAAVRRTVARLADLGAYVEETDPDLSDPVEAFHTLWFSGAARLTQRFSPRKRQLMDPGLREICVQGARFSALDYLAAVDVRMDLGRRMGRFHERYDLLVTPTLPLTAFEAGTEAPRGAAHRRWTGWTPFTYPFNLTQQPAATVPVGTDGDGLPVGMQLVAARHRDDLVLRVAHALYEAGVASAAPVTGVAA</sequence>
<evidence type="ECO:0000256" key="1">
    <source>
        <dbReference type="ARBA" id="ARBA00009199"/>
    </source>
</evidence>
<gene>
    <name evidence="4" type="ORF">BFF78_26340</name>
</gene>
<keyword evidence="5" id="KW-1185">Reference proteome</keyword>
<dbReference type="EMBL" id="CP017248">
    <property type="protein sequence ID" value="AOR34101.1"/>
    <property type="molecule type" value="Genomic_DNA"/>
</dbReference>
<evidence type="ECO:0000313" key="5">
    <source>
        <dbReference type="Proteomes" id="UP000094960"/>
    </source>
</evidence>
<protein>
    <submittedName>
        <fullName evidence="4">Amidase</fullName>
    </submittedName>
</protein>
<proteinExistence type="inferred from homology"/>
<dbReference type="InterPro" id="IPR036928">
    <property type="entry name" value="AS_sf"/>
</dbReference>
<evidence type="ECO:0000259" key="3">
    <source>
        <dbReference type="Pfam" id="PF01425"/>
    </source>
</evidence>
<dbReference type="PANTHER" id="PTHR11895:SF7">
    <property type="entry name" value="GLUTAMYL-TRNA(GLN) AMIDOTRANSFERASE SUBUNIT A, MITOCHONDRIAL"/>
    <property type="match status" value="1"/>
</dbReference>
<dbReference type="PROSITE" id="PS00571">
    <property type="entry name" value="AMIDASES"/>
    <property type="match status" value="1"/>
</dbReference>
<dbReference type="Pfam" id="PF01425">
    <property type="entry name" value="Amidase"/>
    <property type="match status" value="1"/>
</dbReference>
<dbReference type="Gene3D" id="3.90.1300.10">
    <property type="entry name" value="Amidase signature (AS) domain"/>
    <property type="match status" value="1"/>
</dbReference>
<dbReference type="InterPro" id="IPR023631">
    <property type="entry name" value="Amidase_dom"/>
</dbReference>
<reference evidence="5" key="1">
    <citation type="submission" date="2016-09" db="EMBL/GenBank/DDBJ databases">
        <title>Streptomyces puniciscabiei strain:TW1S1 Genome sequencing and assembly.</title>
        <authorList>
            <person name="Kim M.-K."/>
            <person name="Kim S.B."/>
        </authorList>
    </citation>
    <scope>NUCLEOTIDE SEQUENCE [LARGE SCALE GENOMIC DNA]</scope>
    <source>
        <strain evidence="5">TW1S1</strain>
    </source>
</reference>
<organism evidence="4 5">
    <name type="scientific">Streptomyces fodineus</name>
    <dbReference type="NCBI Taxonomy" id="1904616"/>
    <lineage>
        <taxon>Bacteria</taxon>
        <taxon>Bacillati</taxon>
        <taxon>Actinomycetota</taxon>
        <taxon>Actinomycetes</taxon>
        <taxon>Kitasatosporales</taxon>
        <taxon>Streptomycetaceae</taxon>
        <taxon>Streptomyces</taxon>
    </lineage>
</organism>
<dbReference type="GO" id="GO:0003824">
    <property type="term" value="F:catalytic activity"/>
    <property type="evidence" value="ECO:0007669"/>
    <property type="project" value="InterPro"/>
</dbReference>
<dbReference type="PANTHER" id="PTHR11895">
    <property type="entry name" value="TRANSAMIDASE"/>
    <property type="match status" value="1"/>
</dbReference>
<dbReference type="Proteomes" id="UP000094960">
    <property type="component" value="Chromosome"/>
</dbReference>
<dbReference type="InterPro" id="IPR000120">
    <property type="entry name" value="Amidase"/>
</dbReference>
<comment type="similarity">
    <text evidence="1">Belongs to the amidase family.</text>
</comment>
<dbReference type="NCBIfam" id="NF004815">
    <property type="entry name" value="PRK06169.1"/>
    <property type="match status" value="1"/>
</dbReference>
<feature type="region of interest" description="Disordered" evidence="2">
    <location>
        <begin position="136"/>
        <end position="158"/>
    </location>
</feature>
<feature type="domain" description="Amidase" evidence="3">
    <location>
        <begin position="24"/>
        <end position="446"/>
    </location>
</feature>
<dbReference type="InterPro" id="IPR020556">
    <property type="entry name" value="Amidase_CS"/>
</dbReference>
<dbReference type="SUPFAM" id="SSF75304">
    <property type="entry name" value="Amidase signature (AS) enzymes"/>
    <property type="match status" value="1"/>
</dbReference>
<evidence type="ECO:0000256" key="2">
    <source>
        <dbReference type="SAM" id="MobiDB-lite"/>
    </source>
</evidence>
<dbReference type="KEGG" id="spun:BFF78_26340"/>
<dbReference type="AlphaFoldDB" id="A0A1D7YEW2"/>
<accession>A0A1D7YEW2</accession>
<evidence type="ECO:0000313" key="4">
    <source>
        <dbReference type="EMBL" id="AOR34101.1"/>
    </source>
</evidence>
<dbReference type="RefSeq" id="WP_069780658.1">
    <property type="nucleotide sequence ID" value="NZ_CP017248.1"/>
</dbReference>
<name>A0A1D7YEW2_9ACTN</name>